<dbReference type="OrthoDB" id="2946622at2759"/>
<dbReference type="AlphaFoldDB" id="A0A409WDY5"/>
<gene>
    <name evidence="1" type="ORF">CVT26_004464</name>
</gene>
<organism evidence="1 2">
    <name type="scientific">Gymnopilus dilepis</name>
    <dbReference type="NCBI Taxonomy" id="231916"/>
    <lineage>
        <taxon>Eukaryota</taxon>
        <taxon>Fungi</taxon>
        <taxon>Dikarya</taxon>
        <taxon>Basidiomycota</taxon>
        <taxon>Agaricomycotina</taxon>
        <taxon>Agaricomycetes</taxon>
        <taxon>Agaricomycetidae</taxon>
        <taxon>Agaricales</taxon>
        <taxon>Agaricineae</taxon>
        <taxon>Hymenogastraceae</taxon>
        <taxon>Gymnopilus</taxon>
    </lineage>
</organism>
<comment type="caution">
    <text evidence="1">The sequence shown here is derived from an EMBL/GenBank/DDBJ whole genome shotgun (WGS) entry which is preliminary data.</text>
</comment>
<evidence type="ECO:0008006" key="3">
    <source>
        <dbReference type="Google" id="ProtNLM"/>
    </source>
</evidence>
<dbReference type="InParanoid" id="A0A409WDY5"/>
<sequence>MTIVSPPLTSSDSPGLLYLHQDILWLIFTFCAIMHPQSDNQTPAVDTLRYASQVSSSWRNLLLSSPSLWGRVINLTRLEQSPEWLEEVMKRTGDSWLYVRAAPDGEMRDLRFEDDFVRSFVTHHWKRIRWLDLKLALEFAPMTEARNWHRLLNSPSNLRYLKAYSIILAFDLFPTQSPQLECLELEDDDQSMMHIRREDDLSTSPSPIRLPRLKCIKIKSCNLSTSGMLLTVLNRVVPADDCLLNFYSPSAMPIFCNLDSSAVPLILPKYLGYAKKTLAAATEGVNALFVMTTFRLDFVVSLSPFFSEWPDDDKDDNVAFRCGFEWCDDNLRPASQLIPDFISALKSVQVKEVKALTLVISGERDQADLRKTIVEHLFQAFRSIEYLILDRKTFYSLDVLEGSTDFGSIPTLEDIILCGCDPLAPEDLARLPLRLGGSHATRVHMCPDMAAVQNFSSN</sequence>
<keyword evidence="2" id="KW-1185">Reference proteome</keyword>
<evidence type="ECO:0000313" key="1">
    <source>
        <dbReference type="EMBL" id="PPQ76742.1"/>
    </source>
</evidence>
<protein>
    <recommendedName>
        <fullName evidence="3">F-box domain-containing protein</fullName>
    </recommendedName>
</protein>
<evidence type="ECO:0000313" key="2">
    <source>
        <dbReference type="Proteomes" id="UP000284706"/>
    </source>
</evidence>
<proteinExistence type="predicted"/>
<reference evidence="1 2" key="1">
    <citation type="journal article" date="2018" name="Evol. Lett.">
        <title>Horizontal gene cluster transfer increased hallucinogenic mushroom diversity.</title>
        <authorList>
            <person name="Reynolds H.T."/>
            <person name="Vijayakumar V."/>
            <person name="Gluck-Thaler E."/>
            <person name="Korotkin H.B."/>
            <person name="Matheny P.B."/>
            <person name="Slot J.C."/>
        </authorList>
    </citation>
    <scope>NUCLEOTIDE SEQUENCE [LARGE SCALE GENOMIC DNA]</scope>
    <source>
        <strain evidence="1 2">SRW20</strain>
    </source>
</reference>
<dbReference type="Proteomes" id="UP000284706">
    <property type="component" value="Unassembled WGS sequence"/>
</dbReference>
<dbReference type="Gene3D" id="1.20.1280.50">
    <property type="match status" value="1"/>
</dbReference>
<accession>A0A409WDY5</accession>
<dbReference type="EMBL" id="NHYE01005125">
    <property type="protein sequence ID" value="PPQ76742.1"/>
    <property type="molecule type" value="Genomic_DNA"/>
</dbReference>
<name>A0A409WDY5_9AGAR</name>